<dbReference type="PANTHER" id="PTHR38448">
    <property type="entry name" value="REGULATORY PROTEIN YLBF-RELATED"/>
    <property type="match status" value="1"/>
</dbReference>
<name>A0A4R2RPF1_9BACL</name>
<organism evidence="1 2">
    <name type="scientific">Baia soyae</name>
    <dbReference type="NCBI Taxonomy" id="1544746"/>
    <lineage>
        <taxon>Bacteria</taxon>
        <taxon>Bacillati</taxon>
        <taxon>Bacillota</taxon>
        <taxon>Bacilli</taxon>
        <taxon>Bacillales</taxon>
        <taxon>Thermoactinomycetaceae</taxon>
        <taxon>Baia</taxon>
    </lineage>
</organism>
<dbReference type="SUPFAM" id="SSF158622">
    <property type="entry name" value="YheA/YmcA-like"/>
    <property type="match status" value="1"/>
</dbReference>
<dbReference type="PANTHER" id="PTHR38448:SF2">
    <property type="entry name" value="REGULATORY PROTEIN YLBF"/>
    <property type="match status" value="1"/>
</dbReference>
<evidence type="ECO:0000313" key="2">
    <source>
        <dbReference type="Proteomes" id="UP000294746"/>
    </source>
</evidence>
<dbReference type="Pfam" id="PF06133">
    <property type="entry name" value="Com_YlbF"/>
    <property type="match status" value="1"/>
</dbReference>
<sequence length="138" mass="15993">MKTIDMTELLSDAYDLADEINKSHEVQSYLSSQAELQEDVEAQKLISEFQKKKELYEETKRFGIFHPNYHEAKQEIEVVQAQLRNNAAIRQFLEAEERLDQLLYQISSTIAKSVSHQIHIPIPDSSAPRKQRKGMCQS</sequence>
<dbReference type="InterPro" id="IPR023378">
    <property type="entry name" value="YheA/YmcA-like_dom_sf"/>
</dbReference>
<dbReference type="Proteomes" id="UP000294746">
    <property type="component" value="Unassembled WGS sequence"/>
</dbReference>
<dbReference type="OrthoDB" id="2157513at2"/>
<keyword evidence="2" id="KW-1185">Reference proteome</keyword>
<dbReference type="InterPro" id="IPR052767">
    <property type="entry name" value="Bact_com_dev_regulator"/>
</dbReference>
<gene>
    <name evidence="1" type="ORF">EDD57_13636</name>
</gene>
<dbReference type="RefSeq" id="WP_131849487.1">
    <property type="nucleotide sequence ID" value="NZ_SLXV01000036.1"/>
</dbReference>
<evidence type="ECO:0000313" key="1">
    <source>
        <dbReference type="EMBL" id="TCP64928.1"/>
    </source>
</evidence>
<dbReference type="EMBL" id="SLXV01000036">
    <property type="protein sequence ID" value="TCP64928.1"/>
    <property type="molecule type" value="Genomic_DNA"/>
</dbReference>
<accession>A0A4R2RPF1</accession>
<dbReference type="AlphaFoldDB" id="A0A4R2RPF1"/>
<proteinExistence type="predicted"/>
<dbReference type="InterPro" id="IPR010368">
    <property type="entry name" value="Com_YlbF"/>
</dbReference>
<comment type="caution">
    <text evidence="1">The sequence shown here is derived from an EMBL/GenBank/DDBJ whole genome shotgun (WGS) entry which is preliminary data.</text>
</comment>
<protein>
    <submittedName>
        <fullName evidence="1">Cell fate (Sporulation/competence/biofilm development) regulator YlbF (YheA/YmcA/DUF963 family)</fullName>
    </submittedName>
</protein>
<reference evidence="1 2" key="1">
    <citation type="submission" date="2019-03" db="EMBL/GenBank/DDBJ databases">
        <title>Genomic Encyclopedia of Type Strains, Phase IV (KMG-IV): sequencing the most valuable type-strain genomes for metagenomic binning, comparative biology and taxonomic classification.</title>
        <authorList>
            <person name="Goeker M."/>
        </authorList>
    </citation>
    <scope>NUCLEOTIDE SEQUENCE [LARGE SCALE GENOMIC DNA]</scope>
    <source>
        <strain evidence="1 2">DSM 46831</strain>
    </source>
</reference>
<dbReference type="Gene3D" id="1.20.1500.10">
    <property type="entry name" value="YheA/YmcA-like"/>
    <property type="match status" value="1"/>
</dbReference>